<reference evidence="5" key="1">
    <citation type="journal article" date="2011" name="Genome Res.">
        <title>Phylogeny-wide analysis of social amoeba genomes highlights ancient origins for complex intercellular communication.</title>
        <authorList>
            <person name="Heidel A.J."/>
            <person name="Lawal H.M."/>
            <person name="Felder M."/>
            <person name="Schilde C."/>
            <person name="Helps N.R."/>
            <person name="Tunggal B."/>
            <person name="Rivero F."/>
            <person name="John U."/>
            <person name="Schleicher M."/>
            <person name="Eichinger L."/>
            <person name="Platzer M."/>
            <person name="Noegel A.A."/>
            <person name="Schaap P."/>
            <person name="Gloeckner G."/>
        </authorList>
    </citation>
    <scope>NUCLEOTIDE SEQUENCE [LARGE SCALE GENOMIC DNA]</scope>
    <source>
        <strain evidence="5">SH3</strain>
    </source>
</reference>
<dbReference type="GO" id="GO:0048193">
    <property type="term" value="P:Golgi vesicle transport"/>
    <property type="evidence" value="ECO:0007669"/>
    <property type="project" value="TreeGrafter"/>
</dbReference>
<dbReference type="OrthoDB" id="203678at2759"/>
<dbReference type="GO" id="GO:0007030">
    <property type="term" value="P:Golgi organization"/>
    <property type="evidence" value="ECO:0007669"/>
    <property type="project" value="UniProtKB-UniRule"/>
</dbReference>
<feature type="region of interest" description="Disordered" evidence="3">
    <location>
        <begin position="70"/>
        <end position="105"/>
    </location>
</feature>
<dbReference type="GO" id="GO:0006869">
    <property type="term" value="P:lipid transport"/>
    <property type="evidence" value="ECO:0007669"/>
    <property type="project" value="UniProtKB-UniRule"/>
</dbReference>
<comment type="subunit">
    <text evidence="2">Component of the Golgi-associated retrograde protein (GARP) complex.</text>
</comment>
<gene>
    <name evidence="4" type="ORF">DFA_08614</name>
</gene>
<dbReference type="GO" id="GO:0015031">
    <property type="term" value="P:protein transport"/>
    <property type="evidence" value="ECO:0007669"/>
    <property type="project" value="UniProtKB-UniRule"/>
</dbReference>
<proteinExistence type="inferred from homology"/>
<dbReference type="GO" id="GO:1990745">
    <property type="term" value="C:EARP complex"/>
    <property type="evidence" value="ECO:0007669"/>
    <property type="project" value="TreeGrafter"/>
</dbReference>
<dbReference type="Proteomes" id="UP000007797">
    <property type="component" value="Unassembled WGS sequence"/>
</dbReference>
<protein>
    <recommendedName>
        <fullName evidence="2">Vacuolar protein sorting-associated protein 51 homolog</fullName>
    </recommendedName>
</protein>
<comment type="similarity">
    <text evidence="1 2">Belongs to the VPS51 family.</text>
</comment>
<evidence type="ECO:0000313" key="5">
    <source>
        <dbReference type="Proteomes" id="UP000007797"/>
    </source>
</evidence>
<dbReference type="STRING" id="1054147.F4Q3A8"/>
<dbReference type="GO" id="GO:0032456">
    <property type="term" value="P:endocytic recycling"/>
    <property type="evidence" value="ECO:0007669"/>
    <property type="project" value="TreeGrafter"/>
</dbReference>
<dbReference type="EMBL" id="GL883021">
    <property type="protein sequence ID" value="EGG17618.1"/>
    <property type="molecule type" value="Genomic_DNA"/>
</dbReference>
<keyword evidence="2" id="KW-0333">Golgi apparatus</keyword>
<keyword evidence="5" id="KW-1185">Reference proteome</keyword>
<dbReference type="PANTHER" id="PTHR15954:SF4">
    <property type="entry name" value="VACUOLAR PROTEIN SORTING-ASSOCIATED PROTEIN 51 HOMOLOG"/>
    <property type="match status" value="1"/>
</dbReference>
<dbReference type="PANTHER" id="PTHR15954">
    <property type="entry name" value="VACUOLAR PROTEIN SORTING-ASSOCIATED PROTEIN 51 HOMOLOG"/>
    <property type="match status" value="1"/>
</dbReference>
<evidence type="ECO:0000313" key="4">
    <source>
        <dbReference type="EMBL" id="EGG17618.1"/>
    </source>
</evidence>
<feature type="region of interest" description="Disordered" evidence="3">
    <location>
        <begin position="718"/>
        <end position="755"/>
    </location>
</feature>
<dbReference type="GO" id="GO:0007041">
    <property type="term" value="P:lysosomal transport"/>
    <property type="evidence" value="ECO:0007669"/>
    <property type="project" value="TreeGrafter"/>
</dbReference>
<dbReference type="GO" id="GO:0042147">
    <property type="term" value="P:retrograde transport, endosome to Golgi"/>
    <property type="evidence" value="ECO:0007669"/>
    <property type="project" value="UniProtKB-UniRule"/>
</dbReference>
<dbReference type="GeneID" id="14869305"/>
<dbReference type="InterPro" id="IPR014812">
    <property type="entry name" value="Vps51"/>
</dbReference>
<dbReference type="GO" id="GO:0016020">
    <property type="term" value="C:membrane"/>
    <property type="evidence" value="ECO:0007669"/>
    <property type="project" value="TreeGrafter"/>
</dbReference>
<dbReference type="OMA" id="DIICERG"/>
<evidence type="ECO:0000256" key="2">
    <source>
        <dbReference type="RuleBase" id="RU368010"/>
    </source>
</evidence>
<keyword evidence="2" id="KW-0813">Transport</keyword>
<dbReference type="Pfam" id="PF08700">
    <property type="entry name" value="VPS51_Exo84_N"/>
    <property type="match status" value="1"/>
</dbReference>
<keyword evidence="2" id="KW-0653">Protein transport</keyword>
<sequence length="881" mass="100522">MTSLTDEKLVKFYSDKWTGSQVDFCKQFNEDPQQFARFIAGHYESARSREALKQFWERFYLSHSELLDNPVNDSDSNHGDHSPPLSNAQQQLDGGGKHSRQKSKTRNLNLLQNYYNLGMGDSVSNVSTDPLNIDSPSFDLKQYFEHTIKTSTLPQLVSKDNELVSEIRTLDGDMKTLVYDNYTKFINATDIIKKMKNNVENMEDGMQLLSKNMELITTCSDKINSTLSARRERIDQLSGLHKLLKKLQYLTALPSKLNSCVEMQAYNLAVKYYNSNNGILKQYNHIPSFQTIQAECDEIITSMKSKLYEKLAVIDCPQVEVGEAAELLMELLEPVDAVRTHYLKGRKEHTLAVLYQFDKRQFDDVVQLIGELNQAFLTEYTYNIESYKSLFVNRFDGTHASKEERKRSLNLLEDFSKDLFNRYLSTAKSKLTLYKNPEQKIKGLELMYSEVSKRQDQLVDTTSITDIINATVHDQITDYFDNLQKTIQNHIHAMNETLNAKKEESLEGNFLQSLSEKTAKDIVNEILLLFTNLKPFFLPTQTSFLTSHYATIFTKIQVKLQNFFLYLNIHFLEYLDIINQTENKEQFGSRFLLVLASVCLYIESKGITIVVQVMNDFFNVVKQGISSQEIGVFNFNAPDLSKRIKDAAQSLLTGFTKLRSEKVEKLLRKGLESNANWLVLKEPKDARQVNDFVLDELLKISTEVTKLLPSTAQSLLTTPTLHRVHTRTNSTGSNSGSTDPSKKNAGNNANNSSAAGGASNTLFDKRFDVFSPVDFNANSILVGAVKIMLKTYIECLRLKTFGTNGYHQIQVDLRFLKLYLTDQLGSQTSIDSLIQECETTVHDRCIAPIPLEESIIVKLCESHFQQRKEELAKRQSTSTEK</sequence>
<keyword evidence="2" id="KW-0445">Lipid transport</keyword>
<feature type="compositionally biased region" description="Low complexity" evidence="3">
    <location>
        <begin position="727"/>
        <end position="755"/>
    </location>
</feature>
<dbReference type="RefSeq" id="XP_004356102.1">
    <property type="nucleotide sequence ID" value="XM_004356049.1"/>
</dbReference>
<dbReference type="AlphaFoldDB" id="F4Q3A8"/>
<organism evidence="4 5">
    <name type="scientific">Cavenderia fasciculata</name>
    <name type="common">Slime mold</name>
    <name type="synonym">Dictyostelium fasciculatum</name>
    <dbReference type="NCBI Taxonomy" id="261658"/>
    <lineage>
        <taxon>Eukaryota</taxon>
        <taxon>Amoebozoa</taxon>
        <taxon>Evosea</taxon>
        <taxon>Eumycetozoa</taxon>
        <taxon>Dictyostelia</taxon>
        <taxon>Acytosteliales</taxon>
        <taxon>Cavenderiaceae</taxon>
        <taxon>Cavenderia</taxon>
    </lineage>
</organism>
<dbReference type="KEGG" id="dfa:DFA_08614"/>
<evidence type="ECO:0000256" key="3">
    <source>
        <dbReference type="SAM" id="MobiDB-lite"/>
    </source>
</evidence>
<accession>F4Q3A8</accession>
<name>F4Q3A8_CACFS</name>
<dbReference type="GO" id="GO:0005829">
    <property type="term" value="C:cytosol"/>
    <property type="evidence" value="ECO:0007669"/>
    <property type="project" value="GOC"/>
</dbReference>
<evidence type="ECO:0000256" key="1">
    <source>
        <dbReference type="ARBA" id="ARBA00006080"/>
    </source>
</evidence>
<comment type="subcellular location">
    <subcellularLocation>
        <location evidence="2">Golgi apparatus</location>
        <location evidence="2">trans-Golgi network</location>
    </subcellularLocation>
</comment>
<comment type="function">
    <text evidence="2">Acts as component of the GARP complex that is involved in retrograde transport from early and late endosomes to the trans-Golgi network (TGN).</text>
</comment>
<dbReference type="GO" id="GO:0000938">
    <property type="term" value="C:GARP complex"/>
    <property type="evidence" value="ECO:0007669"/>
    <property type="project" value="UniProtKB-UniRule"/>
</dbReference>